<dbReference type="EMBL" id="UOEQ01000054">
    <property type="protein sequence ID" value="VAW14814.1"/>
    <property type="molecule type" value="Genomic_DNA"/>
</dbReference>
<keyword evidence="1" id="KW-0472">Membrane</keyword>
<name>A0A3B0U1Y6_9ZZZZ</name>
<accession>A0A3B0U1Y6</accession>
<evidence type="ECO:0000313" key="2">
    <source>
        <dbReference type="EMBL" id="VAW14814.1"/>
    </source>
</evidence>
<sequence>MNMPPIITPPIRIGIKSPRIFLSIIYSINFLLALVETKGSDFEKISLI</sequence>
<evidence type="ECO:0000256" key="1">
    <source>
        <dbReference type="SAM" id="Phobius"/>
    </source>
</evidence>
<keyword evidence="1" id="KW-0812">Transmembrane</keyword>
<organism evidence="2">
    <name type="scientific">hydrothermal vent metagenome</name>
    <dbReference type="NCBI Taxonomy" id="652676"/>
    <lineage>
        <taxon>unclassified sequences</taxon>
        <taxon>metagenomes</taxon>
        <taxon>ecological metagenomes</taxon>
    </lineage>
</organism>
<protein>
    <submittedName>
        <fullName evidence="2">Uncharacterized protein</fullName>
    </submittedName>
</protein>
<reference evidence="2" key="1">
    <citation type="submission" date="2018-06" db="EMBL/GenBank/DDBJ databases">
        <authorList>
            <person name="Zhirakovskaya E."/>
        </authorList>
    </citation>
    <scope>NUCLEOTIDE SEQUENCE</scope>
</reference>
<dbReference type="AlphaFoldDB" id="A0A3B0U1Y6"/>
<feature type="transmembrane region" description="Helical" evidence="1">
    <location>
        <begin position="20"/>
        <end position="37"/>
    </location>
</feature>
<gene>
    <name evidence="2" type="ORF">MNBD_ALPHA11-1114</name>
</gene>
<keyword evidence="1" id="KW-1133">Transmembrane helix</keyword>
<proteinExistence type="predicted"/>